<dbReference type="InterPro" id="IPR011011">
    <property type="entry name" value="Znf_FYVE_PHD"/>
</dbReference>
<dbReference type="InterPro" id="IPR019786">
    <property type="entry name" value="Zinc_finger_PHD-type_CS"/>
</dbReference>
<dbReference type="Pfam" id="PF00628">
    <property type="entry name" value="PHD"/>
    <property type="match status" value="1"/>
</dbReference>
<keyword evidence="2" id="KW-0863">Zinc-finger</keyword>
<keyword evidence="1" id="KW-0479">Metal-binding</keyword>
<feature type="compositionally biased region" description="Basic and acidic residues" evidence="4">
    <location>
        <begin position="278"/>
        <end position="347"/>
    </location>
</feature>
<evidence type="ECO:0000256" key="3">
    <source>
        <dbReference type="ARBA" id="ARBA00022833"/>
    </source>
</evidence>
<feature type="non-terminal residue" evidence="6">
    <location>
        <position position="1"/>
    </location>
</feature>
<feature type="region of interest" description="Disordered" evidence="4">
    <location>
        <begin position="71"/>
        <end position="206"/>
    </location>
</feature>
<feature type="region of interest" description="Disordered" evidence="4">
    <location>
        <begin position="27"/>
        <end position="55"/>
    </location>
</feature>
<dbReference type="Proteomes" id="UP000310158">
    <property type="component" value="Unassembled WGS sequence"/>
</dbReference>
<feature type="compositionally biased region" description="Acidic residues" evidence="4">
    <location>
        <begin position="121"/>
        <end position="134"/>
    </location>
</feature>
<evidence type="ECO:0000313" key="7">
    <source>
        <dbReference type="Proteomes" id="UP000310158"/>
    </source>
</evidence>
<evidence type="ECO:0000313" key="6">
    <source>
        <dbReference type="EMBL" id="THH09749.1"/>
    </source>
</evidence>
<comment type="caution">
    <text evidence="6">The sequence shown here is derived from an EMBL/GenBank/DDBJ whole genome shotgun (WGS) entry which is preliminary data.</text>
</comment>
<feature type="compositionally biased region" description="Polar residues" evidence="4">
    <location>
        <begin position="369"/>
        <end position="380"/>
    </location>
</feature>
<keyword evidence="3" id="KW-0862">Zinc</keyword>
<dbReference type="GO" id="GO:0008270">
    <property type="term" value="F:zinc ion binding"/>
    <property type="evidence" value="ECO:0007669"/>
    <property type="project" value="UniProtKB-KW"/>
</dbReference>
<gene>
    <name evidence="6" type="ORF">EW146_g8602</name>
</gene>
<name>A0A4S4LDE7_9AGAM</name>
<dbReference type="CDD" id="cd15489">
    <property type="entry name" value="PHD_SF"/>
    <property type="match status" value="1"/>
</dbReference>
<feature type="compositionally biased region" description="Acidic residues" evidence="4">
    <location>
        <begin position="71"/>
        <end position="80"/>
    </location>
</feature>
<evidence type="ECO:0000259" key="5">
    <source>
        <dbReference type="SMART" id="SM00249"/>
    </source>
</evidence>
<feature type="region of interest" description="Disordered" evidence="4">
    <location>
        <begin position="269"/>
        <end position="384"/>
    </location>
</feature>
<dbReference type="InterPro" id="IPR013083">
    <property type="entry name" value="Znf_RING/FYVE/PHD"/>
</dbReference>
<dbReference type="InterPro" id="IPR019787">
    <property type="entry name" value="Znf_PHD-finger"/>
</dbReference>
<keyword evidence="7" id="KW-1185">Reference proteome</keyword>
<dbReference type="AlphaFoldDB" id="A0A4S4LDE7"/>
<dbReference type="SMART" id="SM00249">
    <property type="entry name" value="PHD"/>
    <property type="match status" value="1"/>
</dbReference>
<reference evidence="6 7" key="1">
    <citation type="submission" date="2019-02" db="EMBL/GenBank/DDBJ databases">
        <title>Genome sequencing of the rare red list fungi Bondarzewia mesenterica.</title>
        <authorList>
            <person name="Buettner E."/>
            <person name="Kellner H."/>
        </authorList>
    </citation>
    <scope>NUCLEOTIDE SEQUENCE [LARGE SCALE GENOMIC DNA]</scope>
    <source>
        <strain evidence="6 7">DSM 108281</strain>
    </source>
</reference>
<dbReference type="SUPFAM" id="SSF57903">
    <property type="entry name" value="FYVE/PHD zinc finger"/>
    <property type="match status" value="1"/>
</dbReference>
<evidence type="ECO:0000256" key="2">
    <source>
        <dbReference type="ARBA" id="ARBA00022771"/>
    </source>
</evidence>
<protein>
    <recommendedName>
        <fullName evidence="5">Zinc finger PHD-type domain-containing protein</fullName>
    </recommendedName>
</protein>
<dbReference type="EMBL" id="SGPL01000611">
    <property type="protein sequence ID" value="THH09749.1"/>
    <property type="molecule type" value="Genomic_DNA"/>
</dbReference>
<accession>A0A4S4LDE7</accession>
<feature type="domain" description="Zinc finger PHD-type" evidence="5">
    <location>
        <begin position="390"/>
        <end position="447"/>
    </location>
</feature>
<feature type="compositionally biased region" description="Basic residues" evidence="4">
    <location>
        <begin position="151"/>
        <end position="173"/>
    </location>
</feature>
<evidence type="ECO:0000256" key="1">
    <source>
        <dbReference type="ARBA" id="ARBA00022723"/>
    </source>
</evidence>
<organism evidence="6 7">
    <name type="scientific">Bondarzewia mesenterica</name>
    <dbReference type="NCBI Taxonomy" id="1095465"/>
    <lineage>
        <taxon>Eukaryota</taxon>
        <taxon>Fungi</taxon>
        <taxon>Dikarya</taxon>
        <taxon>Basidiomycota</taxon>
        <taxon>Agaricomycotina</taxon>
        <taxon>Agaricomycetes</taxon>
        <taxon>Russulales</taxon>
        <taxon>Bondarzewiaceae</taxon>
        <taxon>Bondarzewia</taxon>
    </lineage>
</organism>
<feature type="compositionally biased region" description="Basic and acidic residues" evidence="4">
    <location>
        <begin position="188"/>
        <end position="206"/>
    </location>
</feature>
<dbReference type="OrthoDB" id="3268204at2759"/>
<dbReference type="PROSITE" id="PS01359">
    <property type="entry name" value="ZF_PHD_1"/>
    <property type="match status" value="1"/>
</dbReference>
<dbReference type="Gene3D" id="3.30.40.10">
    <property type="entry name" value="Zinc/RING finger domain, C3HC4 (zinc finger)"/>
    <property type="match status" value="1"/>
</dbReference>
<evidence type="ECO:0000256" key="4">
    <source>
        <dbReference type="SAM" id="MobiDB-lite"/>
    </source>
</evidence>
<feature type="region of interest" description="Disordered" evidence="4">
    <location>
        <begin position="557"/>
        <end position="586"/>
    </location>
</feature>
<dbReference type="InterPro" id="IPR001965">
    <property type="entry name" value="Znf_PHD"/>
</dbReference>
<feature type="compositionally biased region" description="Basic and acidic residues" evidence="4">
    <location>
        <begin position="81"/>
        <end position="120"/>
    </location>
</feature>
<sequence>SAGRGSRAAKTQANLKLDAQAKELAELQRQAAAESKRGGKRAAGAAATLSPRKAAVVGTRVSARLRGATVVEDEWQEIPEEWLKDTKDGESGGKEDNQGGQDEQMRAEKTGETHKLKTGLEEDDAISELTELSEETGSLEQAEPLEMQVAAKRKTASGTKKAAKSKARGKARGVIKEEIALPPPTEGPDEKMVAVEESEPEWRPPDDFVEWETLCVTLYDWEHIAARFEKATNYREKVLYKTLTEYLVPPITAELREIEHKRRLEEAVTHRKRSSRLAMKESEKEESRLAAVKKAEEEEKQSRARRLEARRKREEEEREKREDAREKRRREREEREERKNQRRKFGEESSAVSTPIDVVGIEPTRKSAPATNSAKTSGSRTPAGEDWELDCEICHKRGINLDDGVPLLCCGKCSKWQHIACHDYADRVAGRPKRNWDVEEFVCQQCRMASAYPGPSSGMSRQNGTTLPGYGISAGRSSYPAYQPSIAGQPAYNYGQTIPFVAKDSRYDQGVGRSQGAGSRPYQPQTAFTFTHYQPQQRGFSTAHASASPQAYAPASAYSTASNGYNPSAPQKPVPDHLNGLADRSLTPSPFVHRPYIPNVSNGNHWSTTAVQQPLSKTLSGLGSLSTNGYNHYNSSAERSSVVGAAYEHGAPDGNANAGLHSWQRAQPSSSYLGPPVGRVSA</sequence>
<proteinExistence type="predicted"/>